<dbReference type="EMBL" id="AL358612">
    <property type="status" value="NOT_ANNOTATED_CDS"/>
    <property type="molecule type" value="Genomic_DNA"/>
</dbReference>
<evidence type="ECO:0000313" key="2">
    <source>
        <dbReference type="Ensembl" id="ENSP00000494647.1"/>
    </source>
</evidence>
<reference evidence="2" key="4">
    <citation type="submission" date="2025-08" db="UniProtKB">
        <authorList>
            <consortium name="Ensembl"/>
        </authorList>
    </citation>
    <scope>IDENTIFICATION</scope>
</reference>
<dbReference type="EMBL" id="AL360217">
    <property type="status" value="NOT_ANNOTATED_CDS"/>
    <property type="molecule type" value="Genomic_DNA"/>
</dbReference>
<feature type="compositionally biased region" description="Basic and acidic residues" evidence="1">
    <location>
        <begin position="35"/>
        <end position="49"/>
    </location>
</feature>
<feature type="non-terminal residue" evidence="2">
    <location>
        <position position="1"/>
    </location>
</feature>
<keyword evidence="3" id="KW-1185">Reference proteome</keyword>
<reference evidence="2 3" key="3">
    <citation type="journal article" date="2004" name="Nature">
        <title>Finishing the euchromatic sequence of the human genome.</title>
        <authorList>
            <consortium name="International Human Genome Sequencing Consortium"/>
        </authorList>
    </citation>
    <scope>NUCLEOTIDE SEQUENCE [LARGE SCALE GENOMIC DNA]</scope>
</reference>
<dbReference type="EMBL" id="AL162503">
    <property type="status" value="NOT_ANNOTATED_CDS"/>
    <property type="molecule type" value="Genomic_DNA"/>
</dbReference>
<feature type="region of interest" description="Disordered" evidence="1">
    <location>
        <begin position="31"/>
        <end position="52"/>
    </location>
</feature>
<proteinExistence type="predicted"/>
<name>A0A2R8Y5M1_HUMAN</name>
<reference evidence="2 3" key="1">
    <citation type="journal article" date="2001" name="Nature">
        <title>Initial sequencing and analysis of the human genome.</title>
        <authorList>
            <consortium name="International Human Genome Sequencing Consortium"/>
            <person name="Lander E.S."/>
            <person name="Linton L.M."/>
            <person name="Birren B."/>
            <person name="Nusbaum C."/>
            <person name="Zody M.C."/>
            <person name="Baldwin J."/>
            <person name="Devon K."/>
            <person name="Dewar K."/>
            <person name="Doyle M."/>
            <person name="FitzHugh W."/>
            <person name="Funke R."/>
            <person name="Gage D."/>
            <person name="Harris K."/>
            <person name="Heaford A."/>
            <person name="Howland J."/>
            <person name="Kann L."/>
            <person name="Lehoczky J."/>
            <person name="LeVine R."/>
            <person name="McEwan P."/>
            <person name="McKernan K."/>
            <person name="Meldrim J."/>
            <person name="Mesirov J.P."/>
            <person name="Miranda C."/>
            <person name="Morris W."/>
            <person name="Naylor J."/>
            <person name="Raymond C."/>
            <person name="Rosetti M."/>
            <person name="Santos R."/>
            <person name="Sheridan A."/>
            <person name="Sougnez C."/>
            <person name="Stange-Thomann N."/>
            <person name="Stojanovic N."/>
            <person name="Subramanian A."/>
            <person name="Wyman D."/>
            <person name="Rogers J."/>
            <person name="Sulston J."/>
            <person name="Ainscough R."/>
            <person name="Beck S."/>
            <person name="Bentley D."/>
            <person name="Burton J."/>
            <person name="Clee C."/>
            <person name="Carter N."/>
            <person name="Coulson A."/>
            <person name="Deadman R."/>
            <person name="Deloukas P."/>
            <person name="Dunham A."/>
            <person name="Dunham I."/>
            <person name="Durbin R."/>
            <person name="French L."/>
            <person name="Grafham D."/>
            <person name="Gregory S."/>
            <person name="Hubbard T."/>
            <person name="Humphray S."/>
            <person name="Hunt A."/>
            <person name="Jones M."/>
            <person name="Lloyd C."/>
            <person name="McMurray A."/>
            <person name="Matthews L."/>
            <person name="Mercer S."/>
            <person name="Milne S."/>
            <person name="Mullikin J.C."/>
            <person name="Mungall A."/>
            <person name="Plumb R."/>
            <person name="Ross M."/>
            <person name="Shownkeen R."/>
            <person name="Sims S."/>
            <person name="Waterston R.H."/>
            <person name="Wilson R.K."/>
            <person name="Hillier L.W."/>
            <person name="McPherson J.D."/>
            <person name="Marra M.A."/>
            <person name="Mardis E.R."/>
            <person name="Fulton L.A."/>
            <person name="Chinwalla A.T."/>
            <person name="Pepin K.H."/>
            <person name="Gish W.R."/>
            <person name="Chissoe S.L."/>
            <person name="Wendl M.C."/>
            <person name="Delehaunty K.D."/>
            <person name="Miner T.L."/>
            <person name="Delehaunty A."/>
            <person name="Kramer J.B."/>
            <person name="Cook L.L."/>
            <person name="Fulton R.S."/>
            <person name="Johnson D.L."/>
            <person name="Minx P.J."/>
            <person name="Clifton S.W."/>
            <person name="Hawkins T."/>
            <person name="Branscomb E."/>
            <person name="Predki P."/>
            <person name="Richardson P."/>
            <person name="Wenning S."/>
            <person name="Slezak T."/>
            <person name="Doggett N."/>
            <person name="Cheng J.F."/>
            <person name="Olsen A."/>
            <person name="Lucas S."/>
            <person name="Elkin C."/>
            <person name="Uberbacher E."/>
            <person name="Frazier M."/>
            <person name="Gibbs R.A."/>
            <person name="Muzny D.M."/>
            <person name="Scherer S.E."/>
            <person name="Bouck J.B."/>
            <person name="Sodergren E.J."/>
            <person name="Worley K.C."/>
            <person name="Rives C.M."/>
            <person name="Gorrell J.H."/>
            <person name="Metzker M.L."/>
            <person name="Naylor S.L."/>
            <person name="Kucherlapati R.S."/>
            <person name="Nelson D.L."/>
            <person name="Weinstock G.M."/>
            <person name="Sakaki Y."/>
            <person name="Fujiyama A."/>
            <person name="Hattori M."/>
            <person name="Yada T."/>
            <person name="Toyoda A."/>
            <person name="Itoh T."/>
            <person name="Kawagoe C."/>
            <person name="Watanabe H."/>
            <person name="Totoki Y."/>
            <person name="Taylor T."/>
            <person name="Weissenbach J."/>
            <person name="Heilig R."/>
            <person name="Saurin W."/>
            <person name="Artiguenave F."/>
            <person name="Brottier P."/>
            <person name="Bruls T."/>
            <person name="Pelletier E."/>
            <person name="Robert C."/>
            <person name="Wincker P."/>
            <person name="Smith D.R."/>
            <person name="Doucette-Stamm L."/>
            <person name="Rubenfield M."/>
            <person name="Weinstock K."/>
            <person name="Lee H.M."/>
            <person name="Dubois J."/>
            <person name="Rosenthal A."/>
            <person name="Platzer M."/>
            <person name="Nyakatura G."/>
            <person name="Taudien S."/>
            <person name="Rump A."/>
            <person name="Yang H."/>
            <person name="Yu J."/>
            <person name="Wang J."/>
            <person name="Huang G."/>
            <person name="Gu J."/>
            <person name="Hood L."/>
            <person name="Rowen L."/>
            <person name="Madan A."/>
            <person name="Qin S."/>
            <person name="Davis R.W."/>
            <person name="Federspiel N.A."/>
            <person name="Abola A.P."/>
            <person name="Proctor M.J."/>
            <person name="Myers R.M."/>
            <person name="Schmutz J."/>
            <person name="Dickson M."/>
            <person name="Grimwood J."/>
            <person name="Cox D.R."/>
            <person name="Olson M.V."/>
            <person name="Kaul R."/>
            <person name="Raymond C."/>
            <person name="Shimizu N."/>
            <person name="Kawasaki K."/>
            <person name="Minoshima S."/>
            <person name="Evans G.A."/>
            <person name="Athanasiou M."/>
            <person name="Schultz R."/>
            <person name="Roe B.A."/>
            <person name="Chen F."/>
            <person name="Pan H."/>
            <person name="Ramser J."/>
            <person name="Lehrach H."/>
            <person name="Reinhardt R."/>
            <person name="McCombie W.R."/>
            <person name="de la Bastide M."/>
            <person name="Dedhia N."/>
            <person name="Blocker H."/>
            <person name="Hornischer K."/>
            <person name="Nordsiek G."/>
            <person name="Agarwala R."/>
            <person name="Aravind L."/>
            <person name="Bailey J.A."/>
            <person name="Bateman A."/>
            <person name="Batzoglou S."/>
            <person name="Birney E."/>
            <person name="Bork P."/>
            <person name="Brown D.G."/>
            <person name="Burge C.B."/>
            <person name="Cerutti L."/>
            <person name="Chen H.C."/>
            <person name="Church D."/>
            <person name="Clamp M."/>
            <person name="Copley R.R."/>
            <person name="Doerks T."/>
            <person name="Eddy S.R."/>
            <person name="Eichler E.E."/>
            <person name="Furey T.S."/>
            <person name="Galagan J."/>
            <person name="Gilbert J.G."/>
            <person name="Harmon C."/>
            <person name="Hayashizaki Y."/>
            <person name="Haussler D."/>
            <person name="Hermjakob H."/>
            <person name="Hokamp K."/>
            <person name="Jang W."/>
            <person name="Johnson L.S."/>
            <person name="Jones T.A."/>
            <person name="Kasif S."/>
            <person name="Kaspryzk A."/>
            <person name="Kennedy S."/>
            <person name="Kent W.J."/>
            <person name="Kitts P."/>
            <person name="Koonin E.V."/>
            <person name="Korf I."/>
            <person name="Kulp D."/>
            <person name="Lancet D."/>
            <person name="Lowe T.M."/>
            <person name="McLysaght A."/>
            <person name="Mikkelsen T."/>
            <person name="Moran J.V."/>
            <person name="Mulder N."/>
            <person name="Pollara V.J."/>
            <person name="Ponting C.P."/>
            <person name="Schuler G."/>
            <person name="Schultz J."/>
            <person name="Slater G."/>
            <person name="Smit A.F."/>
            <person name="Stupka E."/>
            <person name="Szustakowski J."/>
            <person name="Thierry-Mieg D."/>
            <person name="Thierry-Mieg J."/>
            <person name="Wagner L."/>
            <person name="Wallis J."/>
            <person name="Wheeler R."/>
            <person name="Williams A."/>
            <person name="Wolf Y.I."/>
            <person name="Wolfe K.H."/>
            <person name="Yang S.P."/>
            <person name="Yeh R.F."/>
            <person name="Collins F."/>
            <person name="Guyer M.S."/>
            <person name="Peterson J."/>
            <person name="Felsenfeld A."/>
            <person name="Wetterstrand K.A."/>
            <person name="Patrinos A."/>
            <person name="Morgan M.J."/>
            <person name="de Jong P."/>
            <person name="Catanese J.J."/>
            <person name="Osoegawa K."/>
            <person name="Shizuya H."/>
            <person name="Choi S."/>
            <person name="Chen Y.J."/>
        </authorList>
    </citation>
    <scope>NUCLEOTIDE SEQUENCE [LARGE SCALE GENOMIC DNA]</scope>
</reference>
<dbReference type="OpenTargets" id="ENSG00000095777"/>
<accession>A0A2R8Y5M1</accession>
<dbReference type="MassIVE" id="A0A2R8Y5M1"/>
<evidence type="ECO:0000313" key="3">
    <source>
        <dbReference type="Proteomes" id="UP000005640"/>
    </source>
</evidence>
<dbReference type="Proteomes" id="UP000005640">
    <property type="component" value="Chromosome 10"/>
</dbReference>
<dbReference type="Ensembl" id="ENST00000478093.2">
    <property type="protein sequence ID" value="ENSP00000494647.1"/>
    <property type="gene ID" value="ENSG00000095777.18"/>
</dbReference>
<dbReference type="Antibodypedia" id="25882">
    <property type="antibodies" value="148 antibodies from 17 providers"/>
</dbReference>
<gene>
    <name evidence="2" type="primary">MYO3A</name>
</gene>
<dbReference type="VEuPathDB" id="HostDB:ENSG00000095777"/>
<reference evidence="2" key="5">
    <citation type="submission" date="2025-09" db="UniProtKB">
        <authorList>
            <consortium name="Ensembl"/>
        </authorList>
    </citation>
    <scope>IDENTIFICATION</scope>
</reference>
<dbReference type="GeneTree" id="ENSGT00940000155939"/>
<dbReference type="OrthoDB" id="6108017at2759"/>
<dbReference type="HGNC" id="HGNC:7601">
    <property type="gene designation" value="MYO3A"/>
</dbReference>
<dbReference type="ExpressionAtlas" id="A0A2R8Y5M1">
    <property type="expression patterns" value="baseline and differential"/>
</dbReference>
<dbReference type="Ensembl" id="ENST00000478093.2">
    <property type="protein sequence ID" value="ENSP00000494647.1"/>
    <property type="gene ID" value="ENSG00000095777.17"/>
</dbReference>
<protein>
    <submittedName>
        <fullName evidence="2">Myosin IIIA</fullName>
    </submittedName>
</protein>
<dbReference type="EMBL" id="AL391812">
    <property type="status" value="NOT_ANNOTATED_CDS"/>
    <property type="molecule type" value="Genomic_DNA"/>
</dbReference>
<organism evidence="2 3">
    <name type="scientific">Homo sapiens</name>
    <name type="common">Human</name>
    <dbReference type="NCBI Taxonomy" id="9606"/>
    <lineage>
        <taxon>Eukaryota</taxon>
        <taxon>Metazoa</taxon>
        <taxon>Chordata</taxon>
        <taxon>Craniata</taxon>
        <taxon>Vertebrata</taxon>
        <taxon>Euteleostomi</taxon>
        <taxon>Mammalia</taxon>
        <taxon>Eutheria</taxon>
        <taxon>Euarchontoglires</taxon>
        <taxon>Primates</taxon>
        <taxon>Haplorrhini</taxon>
        <taxon>Catarrhini</taxon>
        <taxon>Hominidae</taxon>
        <taxon>Homo</taxon>
    </lineage>
</organism>
<dbReference type="Bgee" id="ENSG00000095777">
    <property type="expression patterns" value="Expressed in islet of Langerhans and 106 other cell types or tissues"/>
</dbReference>
<sequence>KSIQEEKRRPRKDSQGKLLDLEDFYYKEFLPSRSGPKEHSPSLRERRPQQELQNQCIKANERIHLNYDICPLPPKEDVLFHLGIQHCNMLELRDVLV</sequence>
<reference evidence="2" key="2">
    <citation type="journal article" date="2004" name="Nature">
        <title>The DNA sequence and comparative analysis of human chromosome 10.</title>
        <authorList>
            <person name="Deloukas P."/>
            <person name="Earthrowl M.E."/>
            <person name="Grafham D.V."/>
            <person name="Rubenfield M."/>
            <person name="French L."/>
            <person name="Steward C.A."/>
            <person name="Sims S.K."/>
            <person name="Jones M.C."/>
            <person name="Searle S."/>
            <person name="Scott C."/>
            <person name="Howe K."/>
            <person name="Hunt S.E."/>
            <person name="Andrews T.D."/>
            <person name="Gilbert J.G."/>
            <person name="Swarbreck D."/>
            <person name="Ashurst J.L."/>
            <person name="Taylor A."/>
            <person name="Battles J."/>
            <person name="Bird C.P."/>
            <person name="Ainscough R."/>
            <person name="Almeida J.P."/>
            <person name="Ashwell R.I."/>
            <person name="Ambrose K.D."/>
            <person name="Babbage A.K."/>
            <person name="Bagguley C.L."/>
            <person name="Bailey J."/>
            <person name="Banerjee R."/>
            <person name="Bates K."/>
            <person name="Beasley H."/>
            <person name="Bray-Allen S."/>
            <person name="Brown A.J."/>
            <person name="Brown J.Y."/>
            <person name="Burford D.C."/>
            <person name="Burrill W."/>
            <person name="Burton J."/>
            <person name="Cahill P."/>
            <person name="Camire D."/>
            <person name="Carter N.P."/>
            <person name="Chapman J.C."/>
            <person name="Clark S.Y."/>
            <person name="Clarke G."/>
            <person name="Clee C.M."/>
            <person name="Clegg S."/>
            <person name="Corby N."/>
            <person name="Coulson A."/>
            <person name="Dhami P."/>
            <person name="Dutta I."/>
            <person name="Dunn M."/>
            <person name="Faulkner L."/>
            <person name="Frankish A."/>
            <person name="Frankland J.A."/>
            <person name="Garner P."/>
            <person name="Garnett J."/>
            <person name="Gribble S."/>
            <person name="Griffiths C."/>
            <person name="Grocock R."/>
            <person name="Gustafson E."/>
            <person name="Hammond S."/>
            <person name="Harley J.L."/>
            <person name="Hart E."/>
            <person name="Heath P.D."/>
            <person name="Ho T.P."/>
            <person name="Hopkins B."/>
            <person name="Horne J."/>
            <person name="Howden P.J."/>
            <person name="Huckle E."/>
            <person name="Hynds C."/>
            <person name="Johnson C."/>
            <person name="Johnson D."/>
            <person name="Kana A."/>
            <person name="Kay M."/>
            <person name="Kimberley A.M."/>
            <person name="Kershaw J.K."/>
            <person name="Kokkinaki M."/>
            <person name="Laird G.K."/>
            <person name="Lawlor S."/>
            <person name="Lee H.M."/>
            <person name="Leongamornlert D.A."/>
            <person name="Laird G."/>
            <person name="Lloyd C."/>
            <person name="Lloyd D.M."/>
            <person name="Loveland J."/>
            <person name="Lovell J."/>
            <person name="McLaren S."/>
            <person name="McLay K.E."/>
            <person name="McMurray A."/>
            <person name="Mashreghi-Mohammadi M."/>
            <person name="Matthews L."/>
            <person name="Milne S."/>
            <person name="Nickerson T."/>
            <person name="Nguyen M."/>
            <person name="Overton-Larty E."/>
            <person name="Palmer S.A."/>
            <person name="Pearce A.V."/>
            <person name="Peck A.I."/>
            <person name="Pelan S."/>
            <person name="Phillimore B."/>
            <person name="Porter K."/>
            <person name="Rice C.M."/>
            <person name="Rogosin A."/>
            <person name="Ross M.T."/>
            <person name="Sarafidou T."/>
            <person name="Sehra H.K."/>
            <person name="Shownkeen R."/>
            <person name="Skuce C.D."/>
            <person name="Smith M."/>
            <person name="Standring L."/>
            <person name="Sycamore N."/>
            <person name="Tester J."/>
            <person name="Thorpe A."/>
            <person name="Torcasso W."/>
            <person name="Tracey A."/>
            <person name="Tromans A."/>
            <person name="Tsolas J."/>
            <person name="Wall M."/>
            <person name="Walsh J."/>
            <person name="Wang H."/>
            <person name="Weinstock K."/>
            <person name="West A.P."/>
            <person name="Willey D.L."/>
            <person name="Whitehead S.L."/>
            <person name="Wilming L."/>
            <person name="Wray P.W."/>
            <person name="Young L."/>
            <person name="Chen Y."/>
            <person name="Lovering R.C."/>
            <person name="Moschonas N.K."/>
            <person name="Siebert R."/>
            <person name="Fechtel K."/>
            <person name="Bentley D."/>
            <person name="Durbin R."/>
            <person name="Hubbard T."/>
            <person name="Doucette-Stamm L."/>
            <person name="Beck S."/>
            <person name="Smith D.R."/>
            <person name="Rogers J."/>
        </authorList>
    </citation>
    <scope>NUCLEOTIDE SEQUENCE [LARGE SCALE GENOMIC DNA]</scope>
</reference>
<dbReference type="AlphaFoldDB" id="A0A2R8Y5M1"/>
<evidence type="ECO:0000256" key="1">
    <source>
        <dbReference type="SAM" id="MobiDB-lite"/>
    </source>
</evidence>